<feature type="compositionally biased region" description="Acidic residues" evidence="1">
    <location>
        <begin position="160"/>
        <end position="172"/>
    </location>
</feature>
<gene>
    <name evidence="2" type="ORF">BDP27DRAFT_1520414</name>
</gene>
<proteinExistence type="predicted"/>
<accession>A0A9P5P6Q3</accession>
<reference evidence="2" key="1">
    <citation type="submission" date="2020-11" db="EMBL/GenBank/DDBJ databases">
        <authorList>
            <consortium name="DOE Joint Genome Institute"/>
            <person name="Ahrendt S."/>
            <person name="Riley R."/>
            <person name="Andreopoulos W."/>
            <person name="Labutti K."/>
            <person name="Pangilinan J."/>
            <person name="Ruiz-Duenas F.J."/>
            <person name="Barrasa J.M."/>
            <person name="Sanchez-Garcia M."/>
            <person name="Camarero S."/>
            <person name="Miyauchi S."/>
            <person name="Serrano A."/>
            <person name="Linde D."/>
            <person name="Babiker R."/>
            <person name="Drula E."/>
            <person name="Ayuso-Fernandez I."/>
            <person name="Pacheco R."/>
            <person name="Padilla G."/>
            <person name="Ferreira P."/>
            <person name="Barriuso J."/>
            <person name="Kellner H."/>
            <person name="Castanera R."/>
            <person name="Alfaro M."/>
            <person name="Ramirez L."/>
            <person name="Pisabarro A.G."/>
            <person name="Kuo A."/>
            <person name="Tritt A."/>
            <person name="Lipzen A."/>
            <person name="He G."/>
            <person name="Yan M."/>
            <person name="Ng V."/>
            <person name="Cullen D."/>
            <person name="Martin F."/>
            <person name="Rosso M.-N."/>
            <person name="Henrissat B."/>
            <person name="Hibbett D."/>
            <person name="Martinez A.T."/>
            <person name="Grigoriev I.V."/>
        </authorList>
    </citation>
    <scope>NUCLEOTIDE SEQUENCE</scope>
    <source>
        <strain evidence="2">AH 40177</strain>
    </source>
</reference>
<comment type="caution">
    <text evidence="2">The sequence shown here is derived from an EMBL/GenBank/DDBJ whole genome shotgun (WGS) entry which is preliminary data.</text>
</comment>
<dbReference type="OrthoDB" id="3049390at2759"/>
<feature type="region of interest" description="Disordered" evidence="1">
    <location>
        <begin position="160"/>
        <end position="184"/>
    </location>
</feature>
<sequence>MPPLSPTSAGPASSTFTRHLTHLAICFNGAFSSLLTWSWDSSLQRSSRLAILTTNWRDKLVKVQGDAIKMYECTVDIEKYIQQENLWTDIDAWLVHCLNSPPSIYRHVDRSIMLETFLGILSSPSGETIQDYLACYKQSLNQRQKNIMFTKNDTDFDSDLTDYDYGESGEEQDLNHSDSEREEECLDEEELERHAAQTSDELKKQEGKVNKEGRLFQRYYALASSWKEKLTILESDMLPNFIKGVTFDEFKKPIVDAICSMKTEVTLSETHSAEFHRAVKDTGLMQLIETICNPAFLIQHRERHNSKVEQVYRIADQLGRLAQQWTPPEIVASWANNEQGFCSNKLSSLKNQEDLKILYDDKRCVQYRYLSQIWNDLPKNMRAKKITMLHKELRGAGISMVPRSKQMIPKLDKDGNGPQKPVYHPDSVGTQSKCKLAPLEPDPAIRDTCGHQLILITDEPENKNDSTRFSVDWKNPKNIVDFVWWDPFDNDILATMQGNVVESTGVKPIKRGGQFRHYTGHDLSGIGSRLASGGRKGDTLTAYAGLEGEPTRVSEFSSGKHRSFNSSDLHGTMLPSEETVQKLNSRAYQTSAHNKNRQNRGGSGSKDRGGGSRGQHPVEGSSGLVLDQKKYSNS</sequence>
<feature type="region of interest" description="Disordered" evidence="1">
    <location>
        <begin position="551"/>
        <end position="634"/>
    </location>
</feature>
<organism evidence="2 3">
    <name type="scientific">Rhodocollybia butyracea</name>
    <dbReference type="NCBI Taxonomy" id="206335"/>
    <lineage>
        <taxon>Eukaryota</taxon>
        <taxon>Fungi</taxon>
        <taxon>Dikarya</taxon>
        <taxon>Basidiomycota</taxon>
        <taxon>Agaricomycotina</taxon>
        <taxon>Agaricomycetes</taxon>
        <taxon>Agaricomycetidae</taxon>
        <taxon>Agaricales</taxon>
        <taxon>Marasmiineae</taxon>
        <taxon>Omphalotaceae</taxon>
        <taxon>Rhodocollybia</taxon>
    </lineage>
</organism>
<name>A0A9P5P6Q3_9AGAR</name>
<dbReference type="Proteomes" id="UP000772434">
    <property type="component" value="Unassembled WGS sequence"/>
</dbReference>
<feature type="compositionally biased region" description="Polar residues" evidence="1">
    <location>
        <begin position="581"/>
        <end position="593"/>
    </location>
</feature>
<evidence type="ECO:0000256" key="1">
    <source>
        <dbReference type="SAM" id="MobiDB-lite"/>
    </source>
</evidence>
<evidence type="ECO:0000313" key="2">
    <source>
        <dbReference type="EMBL" id="KAF9045847.1"/>
    </source>
</evidence>
<dbReference type="AlphaFoldDB" id="A0A9P5P6Q3"/>
<protein>
    <submittedName>
        <fullName evidence="2">Uncharacterized protein</fullName>
    </submittedName>
</protein>
<dbReference type="EMBL" id="JADNRY010000514">
    <property type="protein sequence ID" value="KAF9045847.1"/>
    <property type="molecule type" value="Genomic_DNA"/>
</dbReference>
<evidence type="ECO:0000313" key="3">
    <source>
        <dbReference type="Proteomes" id="UP000772434"/>
    </source>
</evidence>
<keyword evidence="3" id="KW-1185">Reference proteome</keyword>